<dbReference type="AlphaFoldDB" id="A0A3A9B686"/>
<protein>
    <submittedName>
        <fullName evidence="1">Uncharacterized protein</fullName>
    </submittedName>
</protein>
<name>A0A3A9B686_9FIRM</name>
<evidence type="ECO:0000313" key="1">
    <source>
        <dbReference type="EMBL" id="RKI94305.1"/>
    </source>
</evidence>
<keyword evidence="2" id="KW-1185">Reference proteome</keyword>
<comment type="caution">
    <text evidence="1">The sequence shown here is derived from an EMBL/GenBank/DDBJ whole genome shotgun (WGS) entry which is preliminary data.</text>
</comment>
<dbReference type="OrthoDB" id="10011139at2"/>
<organism evidence="1 2">
    <name type="scientific">Parablautia intestinalis</name>
    <dbReference type="NCBI Taxonomy" id="2320100"/>
    <lineage>
        <taxon>Bacteria</taxon>
        <taxon>Bacillati</taxon>
        <taxon>Bacillota</taxon>
        <taxon>Clostridia</taxon>
        <taxon>Lachnospirales</taxon>
        <taxon>Lachnospiraceae</taxon>
        <taxon>Parablautia</taxon>
    </lineage>
</organism>
<dbReference type="RefSeq" id="WP_120466178.1">
    <property type="nucleotide sequence ID" value="NZ_CATJBT010000239.1"/>
</dbReference>
<gene>
    <name evidence="1" type="ORF">D7V94_01820</name>
</gene>
<dbReference type="Proteomes" id="UP000280696">
    <property type="component" value="Unassembled WGS sequence"/>
</dbReference>
<proteinExistence type="predicted"/>
<reference evidence="1 2" key="1">
    <citation type="submission" date="2018-09" db="EMBL/GenBank/DDBJ databases">
        <title>Murine metabolic-syndrome-specific gut microbial biobank.</title>
        <authorList>
            <person name="Liu C."/>
        </authorList>
    </citation>
    <scope>NUCLEOTIDE SEQUENCE [LARGE SCALE GENOMIC DNA]</scope>
    <source>
        <strain evidence="1 2">0.1xD8-82</strain>
    </source>
</reference>
<accession>A0A3A9B686</accession>
<sequence>MGKIQVVTTIAFEENGVITSETKQEAAGVINIMNNGSNEAESDTTYLADNEEVTEEEAERYAVASDLANVCEYLEESEVIKIRLIINKAEKRKSIVEKE</sequence>
<evidence type="ECO:0000313" key="2">
    <source>
        <dbReference type="Proteomes" id="UP000280696"/>
    </source>
</evidence>
<dbReference type="EMBL" id="RAYQ01000001">
    <property type="protein sequence ID" value="RKI94305.1"/>
    <property type="molecule type" value="Genomic_DNA"/>
</dbReference>